<feature type="transmembrane region" description="Helical" evidence="1">
    <location>
        <begin position="103"/>
        <end position="129"/>
    </location>
</feature>
<feature type="transmembrane region" description="Helical" evidence="1">
    <location>
        <begin position="193"/>
        <end position="209"/>
    </location>
</feature>
<accession>A0A1E7ERF6</accession>
<dbReference type="AlphaFoldDB" id="A0A1E7ERF6"/>
<dbReference type="InParanoid" id="A0A1E7ERF6"/>
<dbReference type="Proteomes" id="UP000095751">
    <property type="component" value="Unassembled WGS sequence"/>
</dbReference>
<organism evidence="2 3">
    <name type="scientific">Fragilariopsis cylindrus CCMP1102</name>
    <dbReference type="NCBI Taxonomy" id="635003"/>
    <lineage>
        <taxon>Eukaryota</taxon>
        <taxon>Sar</taxon>
        <taxon>Stramenopiles</taxon>
        <taxon>Ochrophyta</taxon>
        <taxon>Bacillariophyta</taxon>
        <taxon>Bacillariophyceae</taxon>
        <taxon>Bacillariophycidae</taxon>
        <taxon>Bacillariales</taxon>
        <taxon>Bacillariaceae</taxon>
        <taxon>Fragilariopsis</taxon>
    </lineage>
</organism>
<feature type="transmembrane region" description="Helical" evidence="1">
    <location>
        <begin position="64"/>
        <end position="83"/>
    </location>
</feature>
<dbReference type="EMBL" id="KV784379">
    <property type="protein sequence ID" value="OEU08600.1"/>
    <property type="molecule type" value="Genomic_DNA"/>
</dbReference>
<dbReference type="KEGG" id="fcy:FRACYDRAFT_249492"/>
<gene>
    <name evidence="2" type="ORF">FRACYDRAFT_249492</name>
</gene>
<evidence type="ECO:0000256" key="1">
    <source>
        <dbReference type="SAM" id="Phobius"/>
    </source>
</evidence>
<evidence type="ECO:0008006" key="4">
    <source>
        <dbReference type="Google" id="ProtNLM"/>
    </source>
</evidence>
<keyword evidence="1" id="KW-1133">Transmembrane helix</keyword>
<name>A0A1E7ERF6_9STRA</name>
<keyword evidence="1" id="KW-0472">Membrane</keyword>
<evidence type="ECO:0000313" key="2">
    <source>
        <dbReference type="EMBL" id="OEU08600.1"/>
    </source>
</evidence>
<evidence type="ECO:0000313" key="3">
    <source>
        <dbReference type="Proteomes" id="UP000095751"/>
    </source>
</evidence>
<proteinExistence type="predicted"/>
<sequence>MASQTKMETIDINDISGNYDVEAAVVQAEPSNNDNNNEDEDEDEYNNTGGGCCTTPILHSPLRYYFKFLVCIVSIVKVALSLVKYNGVDTNGEEFCPRDESFMLGNVFFCLLGLLWGIQGLVHLLFIIVRFIKKEKVTNELYAGPFEKKLAIPLTIDLILVVMCCIWGLIMAFTSVLGDPCGGKMKDDIAHDSILYLVLCLLFAKRLFCRGN</sequence>
<reference evidence="2 3" key="1">
    <citation type="submission" date="2016-09" db="EMBL/GenBank/DDBJ databases">
        <title>Extensive genetic diversity and differential bi-allelic expression allows diatom success in the polar Southern Ocean.</title>
        <authorList>
            <consortium name="DOE Joint Genome Institute"/>
            <person name="Mock T."/>
            <person name="Otillar R.P."/>
            <person name="Strauss J."/>
            <person name="Dupont C."/>
            <person name="Frickenhaus S."/>
            <person name="Maumus F."/>
            <person name="Mcmullan M."/>
            <person name="Sanges R."/>
            <person name="Schmutz J."/>
            <person name="Toseland A."/>
            <person name="Valas R."/>
            <person name="Veluchamy A."/>
            <person name="Ward B.J."/>
            <person name="Allen A."/>
            <person name="Barry K."/>
            <person name="Falciatore A."/>
            <person name="Ferrante M."/>
            <person name="Fortunato A.E."/>
            <person name="Gloeckner G."/>
            <person name="Gruber A."/>
            <person name="Hipkin R."/>
            <person name="Janech M."/>
            <person name="Kroth P."/>
            <person name="Leese F."/>
            <person name="Lindquist E."/>
            <person name="Lyon B.R."/>
            <person name="Martin J."/>
            <person name="Mayer C."/>
            <person name="Parker M."/>
            <person name="Quesneville H."/>
            <person name="Raymond J."/>
            <person name="Uhlig C."/>
            <person name="Valentin K.U."/>
            <person name="Worden A.Z."/>
            <person name="Armbrust E.V."/>
            <person name="Bowler C."/>
            <person name="Green B."/>
            <person name="Moulton V."/>
            <person name="Van Oosterhout C."/>
            <person name="Grigoriev I."/>
        </authorList>
    </citation>
    <scope>NUCLEOTIDE SEQUENCE [LARGE SCALE GENOMIC DNA]</scope>
    <source>
        <strain evidence="2 3">CCMP1102</strain>
    </source>
</reference>
<protein>
    <recommendedName>
        <fullName evidence="4">Transmembrane protein</fullName>
    </recommendedName>
</protein>
<keyword evidence="1" id="KW-0812">Transmembrane</keyword>
<feature type="transmembrane region" description="Helical" evidence="1">
    <location>
        <begin position="150"/>
        <end position="173"/>
    </location>
</feature>
<keyword evidence="3" id="KW-1185">Reference proteome</keyword>